<organism evidence="1 2">
    <name type="scientific">Araneus ventricosus</name>
    <name type="common">Orbweaver spider</name>
    <name type="synonym">Epeira ventricosa</name>
    <dbReference type="NCBI Taxonomy" id="182803"/>
    <lineage>
        <taxon>Eukaryota</taxon>
        <taxon>Metazoa</taxon>
        <taxon>Ecdysozoa</taxon>
        <taxon>Arthropoda</taxon>
        <taxon>Chelicerata</taxon>
        <taxon>Arachnida</taxon>
        <taxon>Araneae</taxon>
        <taxon>Araneomorphae</taxon>
        <taxon>Entelegynae</taxon>
        <taxon>Araneoidea</taxon>
        <taxon>Araneidae</taxon>
        <taxon>Araneus</taxon>
    </lineage>
</organism>
<evidence type="ECO:0000313" key="1">
    <source>
        <dbReference type="EMBL" id="GBM68983.1"/>
    </source>
</evidence>
<name>A0A4Y2HUN9_ARAVE</name>
<protein>
    <submittedName>
        <fullName evidence="1">Uncharacterized protein</fullName>
    </submittedName>
</protein>
<keyword evidence="2" id="KW-1185">Reference proteome</keyword>
<dbReference type="Proteomes" id="UP000499080">
    <property type="component" value="Unassembled WGS sequence"/>
</dbReference>
<dbReference type="EMBL" id="BGPR01002171">
    <property type="protein sequence ID" value="GBM68983.1"/>
    <property type="molecule type" value="Genomic_DNA"/>
</dbReference>
<proteinExistence type="predicted"/>
<accession>A0A4Y2HUN9</accession>
<gene>
    <name evidence="1" type="ORF">AVEN_158807_1</name>
</gene>
<sequence length="101" mass="11898">MKQAYVTSLRRTLTQFQRFLSLDYPVVPSVYWANALSNAWVLSWGKERRKRGHVLLVSLISLFHFRCSVRETRAEEQRKNNLTGVQFLLGTACIKYKRFES</sequence>
<dbReference type="AlphaFoldDB" id="A0A4Y2HUN9"/>
<reference evidence="1 2" key="1">
    <citation type="journal article" date="2019" name="Sci. Rep.">
        <title>Orb-weaving spider Araneus ventricosus genome elucidates the spidroin gene catalogue.</title>
        <authorList>
            <person name="Kono N."/>
            <person name="Nakamura H."/>
            <person name="Ohtoshi R."/>
            <person name="Moran D.A.P."/>
            <person name="Shinohara A."/>
            <person name="Yoshida Y."/>
            <person name="Fujiwara M."/>
            <person name="Mori M."/>
            <person name="Tomita M."/>
            <person name="Arakawa K."/>
        </authorList>
    </citation>
    <scope>NUCLEOTIDE SEQUENCE [LARGE SCALE GENOMIC DNA]</scope>
</reference>
<evidence type="ECO:0000313" key="2">
    <source>
        <dbReference type="Proteomes" id="UP000499080"/>
    </source>
</evidence>
<comment type="caution">
    <text evidence="1">The sequence shown here is derived from an EMBL/GenBank/DDBJ whole genome shotgun (WGS) entry which is preliminary data.</text>
</comment>